<evidence type="ECO:0000256" key="6">
    <source>
        <dbReference type="HAMAP-Rule" id="MF_00337"/>
    </source>
</evidence>
<evidence type="ECO:0000313" key="8">
    <source>
        <dbReference type="EMBL" id="XAE43344.1"/>
    </source>
</evidence>
<dbReference type="GO" id="GO:0005829">
    <property type="term" value="C:cytosol"/>
    <property type="evidence" value="ECO:0007669"/>
    <property type="project" value="TreeGrafter"/>
</dbReference>
<dbReference type="GO" id="GO:0009318">
    <property type="term" value="C:exodeoxyribonuclease VII complex"/>
    <property type="evidence" value="ECO:0007669"/>
    <property type="project" value="UniProtKB-UniRule"/>
</dbReference>
<dbReference type="PANTHER" id="PTHR34137">
    <property type="entry name" value="EXODEOXYRIBONUCLEASE 7 SMALL SUBUNIT"/>
    <property type="match status" value="1"/>
</dbReference>
<protein>
    <recommendedName>
        <fullName evidence="6">Exodeoxyribonuclease 7 small subunit</fullName>
        <ecNumber evidence="6">3.1.11.6</ecNumber>
    </recommendedName>
    <alternativeName>
        <fullName evidence="6">Exodeoxyribonuclease VII small subunit</fullName>
        <shortName evidence="6">Exonuclease VII small subunit</shortName>
    </alternativeName>
</protein>
<name>A0A7Y7ITY0_9PROT</name>
<evidence type="ECO:0000256" key="3">
    <source>
        <dbReference type="ARBA" id="ARBA00022722"/>
    </source>
</evidence>
<evidence type="ECO:0000256" key="2">
    <source>
        <dbReference type="ARBA" id="ARBA00022490"/>
    </source>
</evidence>
<keyword evidence="10" id="KW-1185">Reference proteome</keyword>
<dbReference type="SUPFAM" id="SSF116842">
    <property type="entry name" value="XseB-like"/>
    <property type="match status" value="1"/>
</dbReference>
<reference evidence="8 10" key="2">
    <citation type="submission" date="2024-04" db="EMBL/GenBank/DDBJ databases">
        <title>Complete genome sequence of Nguyenibacter vanlangesis HBCM-1154, a strain capable of nitrogen fixation, IAA production, and phosphorus solubilization isolated from sugarcane soil.</title>
        <authorList>
            <person name="MY HANH P."/>
        </authorList>
    </citation>
    <scope>NUCLEOTIDE SEQUENCE [LARGE SCALE GENOMIC DNA]</scope>
    <source>
        <strain evidence="8 10">HBCM 1154</strain>
    </source>
</reference>
<evidence type="ECO:0000256" key="4">
    <source>
        <dbReference type="ARBA" id="ARBA00022801"/>
    </source>
</evidence>
<dbReference type="HAMAP" id="MF_00337">
    <property type="entry name" value="Exonuc_7_S"/>
    <property type="match status" value="1"/>
</dbReference>
<organism evidence="7 9">
    <name type="scientific">Nguyenibacter vanlangensis</name>
    <dbReference type="NCBI Taxonomy" id="1216886"/>
    <lineage>
        <taxon>Bacteria</taxon>
        <taxon>Pseudomonadati</taxon>
        <taxon>Pseudomonadota</taxon>
        <taxon>Alphaproteobacteria</taxon>
        <taxon>Acetobacterales</taxon>
        <taxon>Acetobacteraceae</taxon>
        <taxon>Nguyenibacter</taxon>
    </lineage>
</organism>
<comment type="subcellular location">
    <subcellularLocation>
        <location evidence="6">Cytoplasm</location>
    </subcellularLocation>
</comment>
<reference evidence="7 9" key="1">
    <citation type="submission" date="2020-06" db="EMBL/GenBank/DDBJ databases">
        <title>Description of novel acetic acid bacteria.</title>
        <authorList>
            <person name="Sombolestani A."/>
        </authorList>
    </citation>
    <scope>NUCLEOTIDE SEQUENCE [LARGE SCALE GENOMIC DNA]</scope>
    <source>
        <strain evidence="7 9">LMG 31431</strain>
    </source>
</reference>
<dbReference type="RefSeq" id="WP_176639046.1">
    <property type="nucleotide sequence ID" value="NZ_CP152276.1"/>
</dbReference>
<gene>
    <name evidence="6" type="primary">xseB</name>
    <name evidence="8" type="ORF">AAC691_02455</name>
    <name evidence="7" type="ORF">HUK84_03720</name>
</gene>
<dbReference type="Pfam" id="PF02609">
    <property type="entry name" value="Exonuc_VII_S"/>
    <property type="match status" value="1"/>
</dbReference>
<dbReference type="EC" id="3.1.11.6" evidence="6"/>
<dbReference type="AlphaFoldDB" id="A0A7Y7ITY0"/>
<dbReference type="EMBL" id="JABXXP010000027">
    <property type="protein sequence ID" value="NVN10264.1"/>
    <property type="molecule type" value="Genomic_DNA"/>
</dbReference>
<comment type="subunit">
    <text evidence="6">Heterooligomer composed of large and small subunits.</text>
</comment>
<dbReference type="Proteomes" id="UP001449795">
    <property type="component" value="Chromosome"/>
</dbReference>
<dbReference type="Gene3D" id="1.10.287.1040">
    <property type="entry name" value="Exonuclease VII, small subunit"/>
    <property type="match status" value="1"/>
</dbReference>
<evidence type="ECO:0000256" key="1">
    <source>
        <dbReference type="ARBA" id="ARBA00009998"/>
    </source>
</evidence>
<dbReference type="InterPro" id="IPR037004">
    <property type="entry name" value="Exonuc_VII_ssu_sf"/>
</dbReference>
<comment type="catalytic activity">
    <reaction evidence="6">
        <text>Exonucleolytic cleavage in either 5'- to 3'- or 3'- to 5'-direction to yield nucleoside 5'-phosphates.</text>
        <dbReference type="EC" id="3.1.11.6"/>
    </reaction>
</comment>
<evidence type="ECO:0000256" key="5">
    <source>
        <dbReference type="ARBA" id="ARBA00022839"/>
    </source>
</evidence>
<dbReference type="InterPro" id="IPR003761">
    <property type="entry name" value="Exonuc_VII_S"/>
</dbReference>
<dbReference type="EMBL" id="CP152276">
    <property type="protein sequence ID" value="XAE43344.1"/>
    <property type="molecule type" value="Genomic_DNA"/>
</dbReference>
<dbReference type="NCBIfam" id="NF002139">
    <property type="entry name" value="PRK00977.1-3"/>
    <property type="match status" value="1"/>
</dbReference>
<dbReference type="NCBIfam" id="TIGR01280">
    <property type="entry name" value="xseB"/>
    <property type="match status" value="1"/>
</dbReference>
<accession>A0A7Y7ITY0</accession>
<keyword evidence="3 6" id="KW-0540">Nuclease</keyword>
<evidence type="ECO:0000313" key="10">
    <source>
        <dbReference type="Proteomes" id="UP001449795"/>
    </source>
</evidence>
<sequence>MTDDLSKLSFEDALAQLEEIVRQLEGGQLRLQDAIASYERGAALRRHCDSKLSEAEARIQAIIQRADGTLETSSMD</sequence>
<dbReference type="Proteomes" id="UP000534870">
    <property type="component" value="Unassembled WGS sequence"/>
</dbReference>
<dbReference type="NCBIfam" id="NF002140">
    <property type="entry name" value="PRK00977.1-4"/>
    <property type="match status" value="1"/>
</dbReference>
<dbReference type="GO" id="GO:0006308">
    <property type="term" value="P:DNA catabolic process"/>
    <property type="evidence" value="ECO:0007669"/>
    <property type="project" value="UniProtKB-UniRule"/>
</dbReference>
<keyword evidence="2 6" id="KW-0963">Cytoplasm</keyword>
<dbReference type="GO" id="GO:0008855">
    <property type="term" value="F:exodeoxyribonuclease VII activity"/>
    <property type="evidence" value="ECO:0007669"/>
    <property type="project" value="UniProtKB-UniRule"/>
</dbReference>
<dbReference type="PIRSF" id="PIRSF006488">
    <property type="entry name" value="Exonuc_VII_S"/>
    <property type="match status" value="1"/>
</dbReference>
<comment type="similarity">
    <text evidence="1 6">Belongs to the XseB family.</text>
</comment>
<evidence type="ECO:0000313" key="9">
    <source>
        <dbReference type="Proteomes" id="UP000534870"/>
    </source>
</evidence>
<dbReference type="PANTHER" id="PTHR34137:SF1">
    <property type="entry name" value="EXODEOXYRIBONUCLEASE 7 SMALL SUBUNIT"/>
    <property type="match status" value="1"/>
</dbReference>
<comment type="function">
    <text evidence="6">Bidirectionally degrades single-stranded DNA into large acid-insoluble oligonucleotides, which are then degraded further into small acid-soluble oligonucleotides.</text>
</comment>
<proteinExistence type="inferred from homology"/>
<evidence type="ECO:0000313" key="7">
    <source>
        <dbReference type="EMBL" id="NVN10264.1"/>
    </source>
</evidence>
<keyword evidence="5 6" id="KW-0269">Exonuclease</keyword>
<keyword evidence="4 6" id="KW-0378">Hydrolase</keyword>